<protein>
    <submittedName>
        <fullName evidence="2">Uncharacterized protein</fullName>
    </submittedName>
</protein>
<feature type="non-terminal residue" evidence="2">
    <location>
        <position position="1"/>
    </location>
</feature>
<accession>A0A392U6P5</accession>
<dbReference type="EMBL" id="LXQA010750790">
    <property type="protein sequence ID" value="MCI69181.1"/>
    <property type="molecule type" value="Genomic_DNA"/>
</dbReference>
<organism evidence="2 3">
    <name type="scientific">Trifolium medium</name>
    <dbReference type="NCBI Taxonomy" id="97028"/>
    <lineage>
        <taxon>Eukaryota</taxon>
        <taxon>Viridiplantae</taxon>
        <taxon>Streptophyta</taxon>
        <taxon>Embryophyta</taxon>
        <taxon>Tracheophyta</taxon>
        <taxon>Spermatophyta</taxon>
        <taxon>Magnoliopsida</taxon>
        <taxon>eudicotyledons</taxon>
        <taxon>Gunneridae</taxon>
        <taxon>Pentapetalae</taxon>
        <taxon>rosids</taxon>
        <taxon>fabids</taxon>
        <taxon>Fabales</taxon>
        <taxon>Fabaceae</taxon>
        <taxon>Papilionoideae</taxon>
        <taxon>50 kb inversion clade</taxon>
        <taxon>NPAAA clade</taxon>
        <taxon>Hologalegina</taxon>
        <taxon>IRL clade</taxon>
        <taxon>Trifolieae</taxon>
        <taxon>Trifolium</taxon>
    </lineage>
</organism>
<reference evidence="2 3" key="1">
    <citation type="journal article" date="2018" name="Front. Plant Sci.">
        <title>Red Clover (Trifolium pratense) and Zigzag Clover (T. medium) - A Picture of Genomic Similarities and Differences.</title>
        <authorList>
            <person name="Dluhosova J."/>
            <person name="Istvanek J."/>
            <person name="Nedelnik J."/>
            <person name="Repkova J."/>
        </authorList>
    </citation>
    <scope>NUCLEOTIDE SEQUENCE [LARGE SCALE GENOMIC DNA]</scope>
    <source>
        <strain evidence="3">cv. 10/8</strain>
        <tissue evidence="2">Leaf</tissue>
    </source>
</reference>
<sequence length="70" mass="8222">APRSTALRVAPTPEEKYEKQDYPARRAAKALHAMKLRVAPHECARRARDRTPSLWRFKHQNHPKIHLDML</sequence>
<evidence type="ECO:0000313" key="3">
    <source>
        <dbReference type="Proteomes" id="UP000265520"/>
    </source>
</evidence>
<evidence type="ECO:0000313" key="2">
    <source>
        <dbReference type="EMBL" id="MCI69181.1"/>
    </source>
</evidence>
<comment type="caution">
    <text evidence="2">The sequence shown here is derived from an EMBL/GenBank/DDBJ whole genome shotgun (WGS) entry which is preliminary data.</text>
</comment>
<dbReference type="AlphaFoldDB" id="A0A392U6P5"/>
<keyword evidence="3" id="KW-1185">Reference proteome</keyword>
<feature type="region of interest" description="Disordered" evidence="1">
    <location>
        <begin position="1"/>
        <end position="20"/>
    </location>
</feature>
<dbReference type="Proteomes" id="UP000265520">
    <property type="component" value="Unassembled WGS sequence"/>
</dbReference>
<proteinExistence type="predicted"/>
<name>A0A392U6P5_9FABA</name>
<evidence type="ECO:0000256" key="1">
    <source>
        <dbReference type="SAM" id="MobiDB-lite"/>
    </source>
</evidence>